<name>A0AAD5KXC6_9CRUS</name>
<comment type="caution">
    <text evidence="2">The sequence shown here is derived from an EMBL/GenBank/DDBJ whole genome shotgun (WGS) entry which is preliminary data.</text>
</comment>
<sequence>MLLIKKLGSSIAKTTNLCLKWSAVCSTYNSVRYFRPSIKNESAISDEAKKALRNFPDIQQAPPPALAYGITGLIPFTGIPVYMLSSGVYIPEMAFTSMAYSAVILSFIGGVRWGSAVSNPEIMNPNWKNFTISITPSVIAWMSLLVSNPIGSILSITGFSFCLLQDMISSQLPSWYKSLRILLSTVAICALLTTLICRYALPLESKNSGPVSTTRS</sequence>
<keyword evidence="1" id="KW-1133">Transmembrane helix</keyword>
<dbReference type="PANTHER" id="PTHR15887">
    <property type="entry name" value="TRANSMEMBRANE PROTEIN 69"/>
    <property type="match status" value="1"/>
</dbReference>
<feature type="transmembrane region" description="Helical" evidence="1">
    <location>
        <begin position="97"/>
        <end position="118"/>
    </location>
</feature>
<feature type="transmembrane region" description="Helical" evidence="1">
    <location>
        <begin position="181"/>
        <end position="201"/>
    </location>
</feature>
<protein>
    <recommendedName>
        <fullName evidence="4">Transmembrane protein 69</fullName>
    </recommendedName>
</protein>
<dbReference type="EMBL" id="WJBH02000010">
    <property type="protein sequence ID" value="KAI9551801.1"/>
    <property type="molecule type" value="Genomic_DNA"/>
</dbReference>
<dbReference type="PANTHER" id="PTHR15887:SF1">
    <property type="entry name" value="TRANSMEMBRANE PROTEIN 69"/>
    <property type="match status" value="1"/>
</dbReference>
<feature type="transmembrane region" description="Helical" evidence="1">
    <location>
        <begin position="138"/>
        <end position="161"/>
    </location>
</feature>
<gene>
    <name evidence="2" type="ORF">GHT06_022137</name>
</gene>
<feature type="transmembrane region" description="Helical" evidence="1">
    <location>
        <begin position="65"/>
        <end position="85"/>
    </location>
</feature>
<keyword evidence="1" id="KW-0472">Membrane</keyword>
<dbReference type="InterPro" id="IPR021836">
    <property type="entry name" value="DUF3429"/>
</dbReference>
<evidence type="ECO:0000256" key="1">
    <source>
        <dbReference type="SAM" id="Phobius"/>
    </source>
</evidence>
<organism evidence="2 3">
    <name type="scientific">Daphnia sinensis</name>
    <dbReference type="NCBI Taxonomy" id="1820382"/>
    <lineage>
        <taxon>Eukaryota</taxon>
        <taxon>Metazoa</taxon>
        <taxon>Ecdysozoa</taxon>
        <taxon>Arthropoda</taxon>
        <taxon>Crustacea</taxon>
        <taxon>Branchiopoda</taxon>
        <taxon>Diplostraca</taxon>
        <taxon>Cladocera</taxon>
        <taxon>Anomopoda</taxon>
        <taxon>Daphniidae</taxon>
        <taxon>Daphnia</taxon>
        <taxon>Daphnia similis group</taxon>
    </lineage>
</organism>
<keyword evidence="1" id="KW-0812">Transmembrane</keyword>
<evidence type="ECO:0000313" key="3">
    <source>
        <dbReference type="Proteomes" id="UP000820818"/>
    </source>
</evidence>
<evidence type="ECO:0008006" key="4">
    <source>
        <dbReference type="Google" id="ProtNLM"/>
    </source>
</evidence>
<dbReference type="Proteomes" id="UP000820818">
    <property type="component" value="Linkage Group LG10"/>
</dbReference>
<evidence type="ECO:0000313" key="2">
    <source>
        <dbReference type="EMBL" id="KAI9551801.1"/>
    </source>
</evidence>
<reference evidence="2 3" key="1">
    <citation type="submission" date="2022-05" db="EMBL/GenBank/DDBJ databases">
        <title>A multi-omics perspective on studying reproductive biology in Daphnia sinensis.</title>
        <authorList>
            <person name="Jia J."/>
        </authorList>
    </citation>
    <scope>NUCLEOTIDE SEQUENCE [LARGE SCALE GENOMIC DNA]</scope>
    <source>
        <strain evidence="2 3">WSL</strain>
    </source>
</reference>
<keyword evidence="3" id="KW-1185">Reference proteome</keyword>
<proteinExistence type="predicted"/>
<dbReference type="AlphaFoldDB" id="A0AAD5KXC6"/>
<dbReference type="Pfam" id="PF11911">
    <property type="entry name" value="DUF3429"/>
    <property type="match status" value="1"/>
</dbReference>
<accession>A0AAD5KXC6</accession>